<feature type="transmembrane region" description="Helical" evidence="6">
    <location>
        <begin position="75"/>
        <end position="97"/>
    </location>
</feature>
<dbReference type="CDD" id="cd01127">
    <property type="entry name" value="TrwB_TraG_TraD_VirD4"/>
    <property type="match status" value="1"/>
</dbReference>
<evidence type="ECO:0000256" key="4">
    <source>
        <dbReference type="ARBA" id="ARBA00022989"/>
    </source>
</evidence>
<dbReference type="InterPro" id="IPR032689">
    <property type="entry name" value="TraG-D_C"/>
</dbReference>
<dbReference type="Gene3D" id="3.40.50.300">
    <property type="entry name" value="P-loop containing nucleotide triphosphate hydrolases"/>
    <property type="match status" value="1"/>
</dbReference>
<protein>
    <submittedName>
        <fullName evidence="8">TraM recognition domain-containing protein</fullName>
    </submittedName>
</protein>
<sequence length="587" mass="63512">MRAGKDNVRNVRQGGTDPQLWAMAGLLGVVVATVGTIRLGLAAQAALTGQDQVIPGNPITAAVQVIRGELQWTSVATAAAIGLWVVIGAGVFAVLWVRTAKPKARVDAAAKWMAPRRDIDSMSRAAAQKSAEKWLPAGMAQTNPGLRLGRVPRTSKGLWSSWEDLYLIIFGPRMGKTTTQVIPAIVDAPGPVITTSNKRDIIDDTIGVTASRGQVWAFDPQRIAAGFEQRPWYYDPLSLIRRDPAVMDSASMELADIFRSAARGEDSGGDAFFSDGGRDLLSRLLLAAALDGRPIGEVFRWANDDSDRTPVGILARFPEWGQQAAALKGTYNITEKTRSGLFSQAAQMAAPLGRREALKWVTPTVGASEFVPEDFVRSAHDTLYVLSKEGADNAAALTTALTAAVMKAAEEYGEANGGRLPVPLVAPLDEAANVVRWPQLPRLYSHYGSRSIILMTILQSYAQGVSVWGEEGMEALWSASAILMYGGGVRDERMLQKLEALIGDAEEQTRSVSRSADGRSVSQSVREKKILTVAELASLEAGRAVVFASKRRPIISQLEPWWERSWPREIKERLGAGAAPVFEEEAR</sequence>
<dbReference type="PANTHER" id="PTHR37937">
    <property type="entry name" value="CONJUGATIVE TRANSFER: DNA TRANSPORT"/>
    <property type="match status" value="1"/>
</dbReference>
<dbReference type="Proteomes" id="UP000589552">
    <property type="component" value="Unassembled WGS sequence"/>
</dbReference>
<evidence type="ECO:0000313" key="9">
    <source>
        <dbReference type="Proteomes" id="UP000589552"/>
    </source>
</evidence>
<evidence type="ECO:0000256" key="6">
    <source>
        <dbReference type="SAM" id="Phobius"/>
    </source>
</evidence>
<feature type="transmembrane region" description="Helical" evidence="6">
    <location>
        <begin position="20"/>
        <end position="41"/>
    </location>
</feature>
<gene>
    <name evidence="8" type="ORF">HF852_10255</name>
</gene>
<proteinExistence type="predicted"/>
<reference evidence="8 9" key="1">
    <citation type="submission" date="2020-04" db="EMBL/GenBank/DDBJ databases">
        <authorList>
            <person name="Hitch T.C.A."/>
            <person name="Wylensek D."/>
            <person name="Clavel T."/>
        </authorList>
    </citation>
    <scope>NUCLEOTIDE SEQUENCE [LARGE SCALE GENOMIC DNA]</scope>
    <source>
        <strain evidence="8 9">BL-383-APC-2I</strain>
    </source>
</reference>
<keyword evidence="4 6" id="KW-1133">Transmembrane helix</keyword>
<feature type="domain" description="TraD/TraG TraM recognition site" evidence="7">
    <location>
        <begin position="423"/>
        <end position="540"/>
    </location>
</feature>
<dbReference type="SUPFAM" id="SSF52540">
    <property type="entry name" value="P-loop containing nucleoside triphosphate hydrolases"/>
    <property type="match status" value="1"/>
</dbReference>
<dbReference type="AlphaFoldDB" id="A0A7X9SXP7"/>
<dbReference type="PANTHER" id="PTHR37937:SF1">
    <property type="entry name" value="CONJUGATIVE TRANSFER: DNA TRANSPORT"/>
    <property type="match status" value="1"/>
</dbReference>
<keyword evidence="2" id="KW-1003">Cell membrane</keyword>
<comment type="subcellular location">
    <subcellularLocation>
        <location evidence="1">Cell membrane</location>
        <topology evidence="1">Multi-pass membrane protein</topology>
    </subcellularLocation>
</comment>
<dbReference type="EMBL" id="JABAGA010000006">
    <property type="protein sequence ID" value="NMF09971.1"/>
    <property type="molecule type" value="Genomic_DNA"/>
</dbReference>
<keyword evidence="5 6" id="KW-0472">Membrane</keyword>
<evidence type="ECO:0000313" key="8">
    <source>
        <dbReference type="EMBL" id="NMF09971.1"/>
    </source>
</evidence>
<evidence type="ECO:0000259" key="7">
    <source>
        <dbReference type="Pfam" id="PF12696"/>
    </source>
</evidence>
<dbReference type="InterPro" id="IPR051539">
    <property type="entry name" value="T4SS-coupling_protein"/>
</dbReference>
<dbReference type="InterPro" id="IPR027417">
    <property type="entry name" value="P-loop_NTPase"/>
</dbReference>
<accession>A0A7X9SXP7</accession>
<evidence type="ECO:0000256" key="5">
    <source>
        <dbReference type="ARBA" id="ARBA00023136"/>
    </source>
</evidence>
<dbReference type="RefSeq" id="WP_168938178.1">
    <property type="nucleotide sequence ID" value="NZ_JABAGA010000006.1"/>
</dbReference>
<organism evidence="8 9">
    <name type="scientific">Corynebacterium xerosis</name>
    <dbReference type="NCBI Taxonomy" id="1725"/>
    <lineage>
        <taxon>Bacteria</taxon>
        <taxon>Bacillati</taxon>
        <taxon>Actinomycetota</taxon>
        <taxon>Actinomycetes</taxon>
        <taxon>Mycobacteriales</taxon>
        <taxon>Corynebacteriaceae</taxon>
        <taxon>Corynebacterium</taxon>
    </lineage>
</organism>
<evidence type="ECO:0000256" key="1">
    <source>
        <dbReference type="ARBA" id="ARBA00004651"/>
    </source>
</evidence>
<keyword evidence="3 6" id="KW-0812">Transmembrane</keyword>
<dbReference type="Pfam" id="PF12696">
    <property type="entry name" value="TraG-D_C"/>
    <property type="match status" value="1"/>
</dbReference>
<name>A0A7X9SXP7_9CORY</name>
<dbReference type="GO" id="GO:0005886">
    <property type="term" value="C:plasma membrane"/>
    <property type="evidence" value="ECO:0007669"/>
    <property type="project" value="UniProtKB-SubCell"/>
</dbReference>
<evidence type="ECO:0000256" key="3">
    <source>
        <dbReference type="ARBA" id="ARBA00022692"/>
    </source>
</evidence>
<evidence type="ECO:0000256" key="2">
    <source>
        <dbReference type="ARBA" id="ARBA00022475"/>
    </source>
</evidence>
<comment type="caution">
    <text evidence="8">The sequence shown here is derived from an EMBL/GenBank/DDBJ whole genome shotgun (WGS) entry which is preliminary data.</text>
</comment>